<gene>
    <name evidence="2" type="ORF">ONB1V03_LOCUS13390</name>
</gene>
<dbReference type="EMBL" id="CAJPVJ010011688">
    <property type="protein sequence ID" value="CAG2173941.1"/>
    <property type="molecule type" value="Genomic_DNA"/>
</dbReference>
<reference evidence="2" key="1">
    <citation type="submission" date="2020-11" db="EMBL/GenBank/DDBJ databases">
        <authorList>
            <person name="Tran Van P."/>
        </authorList>
    </citation>
    <scope>NUCLEOTIDE SEQUENCE</scope>
</reference>
<dbReference type="InterPro" id="IPR036514">
    <property type="entry name" value="SGNH_hydro_sf"/>
</dbReference>
<dbReference type="CDD" id="cd01838">
    <property type="entry name" value="Isoamyl_acetate_hydrolase_like"/>
    <property type="match status" value="1"/>
</dbReference>
<dbReference type="EMBL" id="OC926513">
    <property type="protein sequence ID" value="CAD7656754.1"/>
    <property type="molecule type" value="Genomic_DNA"/>
</dbReference>
<dbReference type="InterPro" id="IPR013830">
    <property type="entry name" value="SGNH_hydro"/>
</dbReference>
<dbReference type="Gene3D" id="3.40.50.1110">
    <property type="entry name" value="SGNH hydrolase"/>
    <property type="match status" value="1"/>
</dbReference>
<dbReference type="InterPro" id="IPR045136">
    <property type="entry name" value="Iah1-like"/>
</dbReference>
<organism evidence="2">
    <name type="scientific">Oppiella nova</name>
    <dbReference type="NCBI Taxonomy" id="334625"/>
    <lineage>
        <taxon>Eukaryota</taxon>
        <taxon>Metazoa</taxon>
        <taxon>Ecdysozoa</taxon>
        <taxon>Arthropoda</taxon>
        <taxon>Chelicerata</taxon>
        <taxon>Arachnida</taxon>
        <taxon>Acari</taxon>
        <taxon>Acariformes</taxon>
        <taxon>Sarcoptiformes</taxon>
        <taxon>Oribatida</taxon>
        <taxon>Brachypylina</taxon>
        <taxon>Oppioidea</taxon>
        <taxon>Oppiidae</taxon>
        <taxon>Oppiella</taxon>
    </lineage>
</organism>
<dbReference type="PANTHER" id="PTHR14209:SF19">
    <property type="entry name" value="ISOAMYL ACETATE-HYDROLYZING ESTERASE 1 HOMOLOG"/>
    <property type="match status" value="1"/>
</dbReference>
<dbReference type="Proteomes" id="UP000728032">
    <property type="component" value="Unassembled WGS sequence"/>
</dbReference>
<accession>A0A7R9MCR5</accession>
<name>A0A7R9MCR5_9ACAR</name>
<proteinExistence type="predicted"/>
<dbReference type="OrthoDB" id="671439at2759"/>
<evidence type="ECO:0000313" key="3">
    <source>
        <dbReference type="Proteomes" id="UP000728032"/>
    </source>
</evidence>
<evidence type="ECO:0000313" key="2">
    <source>
        <dbReference type="EMBL" id="CAD7656754.1"/>
    </source>
</evidence>
<sequence length="244" mass="27939">MSFKKWNKVILFGDSLTQRSLEPSEGCWGSLLADRLQRISDVIVRGFSGYNSRWLRMISHKIFDNDFNAKEVSCLTILLGSNDSCEADCPGGQHVPIDEFEDNLSAIIGHLECIGIPRERIILISPPNYYHHMFVEYCKQNGKNEPKKDNKTIVKYAEAMARVAHKSGVEFIDLYKHFSNQQNSEQLFCDGLHFSRKGSQLVFELIWPSVEKRVQLHNQCSQLTPNFPLFTDIDTKSPEKSLLP</sequence>
<dbReference type="AlphaFoldDB" id="A0A7R9MCR5"/>
<feature type="domain" description="SGNH hydrolase-type esterase" evidence="1">
    <location>
        <begin position="11"/>
        <end position="201"/>
    </location>
</feature>
<dbReference type="SUPFAM" id="SSF52266">
    <property type="entry name" value="SGNH hydrolase"/>
    <property type="match status" value="1"/>
</dbReference>
<protein>
    <recommendedName>
        <fullName evidence="1">SGNH hydrolase-type esterase domain-containing protein</fullName>
    </recommendedName>
</protein>
<dbReference type="Pfam" id="PF13472">
    <property type="entry name" value="Lipase_GDSL_2"/>
    <property type="match status" value="1"/>
</dbReference>
<keyword evidence="3" id="KW-1185">Reference proteome</keyword>
<evidence type="ECO:0000259" key="1">
    <source>
        <dbReference type="Pfam" id="PF13472"/>
    </source>
</evidence>
<dbReference type="PANTHER" id="PTHR14209">
    <property type="entry name" value="ISOAMYL ACETATE-HYDROLYZING ESTERASE 1"/>
    <property type="match status" value="1"/>
</dbReference>